<dbReference type="EMBL" id="MDYP01000068">
    <property type="protein sequence ID" value="OQD98940.1"/>
    <property type="molecule type" value="Genomic_DNA"/>
</dbReference>
<keyword evidence="2" id="KW-1185">Reference proteome</keyword>
<comment type="caution">
    <text evidence="1">The sequence shown here is derived from an EMBL/GenBank/DDBJ whole genome shotgun (WGS) entry which is preliminary data.</text>
</comment>
<accession>A0A1V6RBP0</accession>
<name>A0A1V6RBP0_9EURO</name>
<evidence type="ECO:0000313" key="2">
    <source>
        <dbReference type="Proteomes" id="UP000191518"/>
    </source>
</evidence>
<organism evidence="1 2">
    <name type="scientific">Penicillium vulpinum</name>
    <dbReference type="NCBI Taxonomy" id="29845"/>
    <lineage>
        <taxon>Eukaryota</taxon>
        <taxon>Fungi</taxon>
        <taxon>Dikarya</taxon>
        <taxon>Ascomycota</taxon>
        <taxon>Pezizomycotina</taxon>
        <taxon>Eurotiomycetes</taxon>
        <taxon>Eurotiomycetidae</taxon>
        <taxon>Eurotiales</taxon>
        <taxon>Aspergillaceae</taxon>
        <taxon>Penicillium</taxon>
    </lineage>
</organism>
<reference evidence="2" key="1">
    <citation type="journal article" date="2017" name="Nat. Microbiol.">
        <title>Global analysis of biosynthetic gene clusters reveals vast potential of secondary metabolite production in Penicillium species.</title>
        <authorList>
            <person name="Nielsen J.C."/>
            <person name="Grijseels S."/>
            <person name="Prigent S."/>
            <person name="Ji B."/>
            <person name="Dainat J."/>
            <person name="Nielsen K.F."/>
            <person name="Frisvad J.C."/>
            <person name="Workman M."/>
            <person name="Nielsen J."/>
        </authorList>
    </citation>
    <scope>NUCLEOTIDE SEQUENCE [LARGE SCALE GENOMIC DNA]</scope>
    <source>
        <strain evidence="2">IBT 29486</strain>
    </source>
</reference>
<evidence type="ECO:0000313" key="1">
    <source>
        <dbReference type="EMBL" id="OQD98940.1"/>
    </source>
</evidence>
<sequence>MLLFLPKDEDVLSYRDMSNIPALMDPQHGYFAYNIHRRTIKHFYDFITRDLLPTIPNNLDIYERDFDDQFHLAREIEKNHQPMLIIESANREQNTKDLLEQFHKVGQEYQIIIVIIRKEPTETVRSGNQYLVRY</sequence>
<dbReference type="AlphaFoldDB" id="A0A1V6RBP0"/>
<proteinExistence type="predicted"/>
<protein>
    <submittedName>
        <fullName evidence="1">Uncharacterized protein</fullName>
    </submittedName>
</protein>
<dbReference type="Proteomes" id="UP000191518">
    <property type="component" value="Unassembled WGS sequence"/>
</dbReference>
<gene>
    <name evidence="1" type="ORF">PENVUL_c068G06011</name>
</gene>